<evidence type="ECO:0000313" key="2">
    <source>
        <dbReference type="Proteomes" id="UP000597877"/>
    </source>
</evidence>
<evidence type="ECO:0000313" key="1">
    <source>
        <dbReference type="EMBL" id="MBC5667328.1"/>
    </source>
</evidence>
<dbReference type="RefSeq" id="WP_186840289.1">
    <property type="nucleotide sequence ID" value="NZ_JACOOZ010000003.1"/>
</dbReference>
<sequence>MKAEFHWVRKEVKMAKLKKIAEIKAYYGKDAKEVVETLENKGFVVVDDDENDTTNKLWHVLKNVEN</sequence>
<organism evidence="1 2">
    <name type="scientific">Eubacterium segne</name>
    <dbReference type="NCBI Taxonomy" id="2763045"/>
    <lineage>
        <taxon>Bacteria</taxon>
        <taxon>Bacillati</taxon>
        <taxon>Bacillota</taxon>
        <taxon>Clostridia</taxon>
        <taxon>Eubacteriales</taxon>
        <taxon>Eubacteriaceae</taxon>
        <taxon>Eubacterium</taxon>
    </lineage>
</organism>
<dbReference type="EMBL" id="JACOOZ010000003">
    <property type="protein sequence ID" value="MBC5667328.1"/>
    <property type="molecule type" value="Genomic_DNA"/>
</dbReference>
<proteinExistence type="predicted"/>
<reference evidence="1 2" key="1">
    <citation type="submission" date="2020-08" db="EMBL/GenBank/DDBJ databases">
        <title>Genome public.</title>
        <authorList>
            <person name="Liu C."/>
            <person name="Sun Q."/>
        </authorList>
    </citation>
    <scope>NUCLEOTIDE SEQUENCE [LARGE SCALE GENOMIC DNA]</scope>
    <source>
        <strain evidence="1 2">BX4</strain>
    </source>
</reference>
<gene>
    <name evidence="1" type="ORF">H8S00_04920</name>
</gene>
<protein>
    <recommendedName>
        <fullName evidence="3">Phage protein</fullName>
    </recommendedName>
</protein>
<name>A0ABR7F174_9FIRM</name>
<accession>A0ABR7F174</accession>
<evidence type="ECO:0008006" key="3">
    <source>
        <dbReference type="Google" id="ProtNLM"/>
    </source>
</evidence>
<dbReference type="Proteomes" id="UP000597877">
    <property type="component" value="Unassembled WGS sequence"/>
</dbReference>
<comment type="caution">
    <text evidence="1">The sequence shown here is derived from an EMBL/GenBank/DDBJ whole genome shotgun (WGS) entry which is preliminary data.</text>
</comment>
<keyword evidence="2" id="KW-1185">Reference proteome</keyword>